<dbReference type="CDD" id="cd01335">
    <property type="entry name" value="Radical_SAM"/>
    <property type="match status" value="1"/>
</dbReference>
<keyword evidence="8" id="KW-1185">Reference proteome</keyword>
<evidence type="ECO:0000256" key="5">
    <source>
        <dbReference type="ARBA" id="ARBA00023014"/>
    </source>
</evidence>
<dbReference type="InterPro" id="IPR007197">
    <property type="entry name" value="rSAM"/>
</dbReference>
<dbReference type="InterPro" id="IPR058240">
    <property type="entry name" value="rSAM_sf"/>
</dbReference>
<dbReference type="SUPFAM" id="SSF102114">
    <property type="entry name" value="Radical SAM enzymes"/>
    <property type="match status" value="1"/>
</dbReference>
<dbReference type="PANTHER" id="PTHR11228:SF34">
    <property type="entry name" value="TUNGSTEN-CONTAINING ALDEHYDE FERREDOXIN OXIDOREDUCTASE COFACTOR MODIFYING PROTEIN"/>
    <property type="match status" value="1"/>
</dbReference>
<evidence type="ECO:0000259" key="6">
    <source>
        <dbReference type="Pfam" id="PF04055"/>
    </source>
</evidence>
<evidence type="ECO:0000256" key="4">
    <source>
        <dbReference type="ARBA" id="ARBA00023004"/>
    </source>
</evidence>
<evidence type="ECO:0000313" key="8">
    <source>
        <dbReference type="Proteomes" id="UP000001880"/>
    </source>
</evidence>
<evidence type="ECO:0000256" key="3">
    <source>
        <dbReference type="ARBA" id="ARBA00022723"/>
    </source>
</evidence>
<proteinExistence type="predicted"/>
<dbReference type="CDD" id="cd21109">
    <property type="entry name" value="SPASM"/>
    <property type="match status" value="1"/>
</dbReference>
<dbReference type="OrthoDB" id="9772409at2"/>
<evidence type="ECO:0000256" key="1">
    <source>
        <dbReference type="ARBA" id="ARBA00001966"/>
    </source>
</evidence>
<dbReference type="Proteomes" id="UP000001880">
    <property type="component" value="Chromosome"/>
</dbReference>
<keyword evidence="2" id="KW-0949">S-adenosyl-L-methionine</keyword>
<dbReference type="STRING" id="502025.Hoch_1300"/>
<dbReference type="AlphaFoldDB" id="D0LTG3"/>
<dbReference type="InterPro" id="IPR013785">
    <property type="entry name" value="Aldolase_TIM"/>
</dbReference>
<dbReference type="GO" id="GO:0003824">
    <property type="term" value="F:catalytic activity"/>
    <property type="evidence" value="ECO:0007669"/>
    <property type="project" value="InterPro"/>
</dbReference>
<dbReference type="eggNOG" id="COG0535">
    <property type="taxonomic scope" value="Bacteria"/>
</dbReference>
<dbReference type="PANTHER" id="PTHR11228">
    <property type="entry name" value="RADICAL SAM DOMAIN PROTEIN"/>
    <property type="match status" value="1"/>
</dbReference>
<keyword evidence="3" id="KW-0479">Metal-binding</keyword>
<name>D0LTG3_HALO1</name>
<evidence type="ECO:0000313" key="7">
    <source>
        <dbReference type="EMBL" id="ACY13858.1"/>
    </source>
</evidence>
<dbReference type="Gene3D" id="3.20.20.70">
    <property type="entry name" value="Aldolase class I"/>
    <property type="match status" value="1"/>
</dbReference>
<feature type="domain" description="Radical SAM core" evidence="6">
    <location>
        <begin position="12"/>
        <end position="165"/>
    </location>
</feature>
<dbReference type="EMBL" id="CP001804">
    <property type="protein sequence ID" value="ACY13858.1"/>
    <property type="molecule type" value="Genomic_DNA"/>
</dbReference>
<protein>
    <submittedName>
        <fullName evidence="7">Radical SAM domain protein</fullName>
    </submittedName>
</protein>
<keyword evidence="5" id="KW-0411">Iron-sulfur</keyword>
<dbReference type="GO" id="GO:0046872">
    <property type="term" value="F:metal ion binding"/>
    <property type="evidence" value="ECO:0007669"/>
    <property type="project" value="UniProtKB-KW"/>
</dbReference>
<reference evidence="7 8" key="1">
    <citation type="journal article" date="2010" name="Stand. Genomic Sci.">
        <title>Complete genome sequence of Haliangium ochraceum type strain (SMP-2).</title>
        <authorList>
            <consortium name="US DOE Joint Genome Institute (JGI-PGF)"/>
            <person name="Ivanova N."/>
            <person name="Daum C."/>
            <person name="Lang E."/>
            <person name="Abt B."/>
            <person name="Kopitz M."/>
            <person name="Saunders E."/>
            <person name="Lapidus A."/>
            <person name="Lucas S."/>
            <person name="Glavina Del Rio T."/>
            <person name="Nolan M."/>
            <person name="Tice H."/>
            <person name="Copeland A."/>
            <person name="Cheng J.F."/>
            <person name="Chen F."/>
            <person name="Bruce D."/>
            <person name="Goodwin L."/>
            <person name="Pitluck S."/>
            <person name="Mavromatis K."/>
            <person name="Pati A."/>
            <person name="Mikhailova N."/>
            <person name="Chen A."/>
            <person name="Palaniappan K."/>
            <person name="Land M."/>
            <person name="Hauser L."/>
            <person name="Chang Y.J."/>
            <person name="Jeffries C.D."/>
            <person name="Detter J.C."/>
            <person name="Brettin T."/>
            <person name="Rohde M."/>
            <person name="Goker M."/>
            <person name="Bristow J."/>
            <person name="Markowitz V."/>
            <person name="Eisen J.A."/>
            <person name="Hugenholtz P."/>
            <person name="Kyrpides N.C."/>
            <person name="Klenk H.P."/>
        </authorList>
    </citation>
    <scope>NUCLEOTIDE SEQUENCE [LARGE SCALE GENOMIC DNA]</scope>
    <source>
        <strain evidence="8">DSM 14365 / CIP 107738 / JCM 11303 / AJ 13395 / SMP-2</strain>
    </source>
</reference>
<organism evidence="7 8">
    <name type="scientific">Haliangium ochraceum (strain DSM 14365 / JCM 11303 / SMP-2)</name>
    <dbReference type="NCBI Taxonomy" id="502025"/>
    <lineage>
        <taxon>Bacteria</taxon>
        <taxon>Pseudomonadati</taxon>
        <taxon>Myxococcota</taxon>
        <taxon>Polyangia</taxon>
        <taxon>Haliangiales</taxon>
        <taxon>Kofleriaceae</taxon>
        <taxon>Haliangium</taxon>
    </lineage>
</organism>
<dbReference type="HOGENOM" id="CLU_860281_0_0_7"/>
<dbReference type="SFLD" id="SFLDG01067">
    <property type="entry name" value="SPASM/twitch_domain_containing"/>
    <property type="match status" value="1"/>
</dbReference>
<dbReference type="GO" id="GO:0051536">
    <property type="term" value="F:iron-sulfur cluster binding"/>
    <property type="evidence" value="ECO:0007669"/>
    <property type="project" value="UniProtKB-KW"/>
</dbReference>
<gene>
    <name evidence="7" type="ordered locus">Hoch_1300</name>
</gene>
<keyword evidence="4" id="KW-0408">Iron</keyword>
<comment type="cofactor">
    <cofactor evidence="1">
        <name>[4Fe-4S] cluster</name>
        <dbReference type="ChEBI" id="CHEBI:49883"/>
    </cofactor>
</comment>
<dbReference type="SFLD" id="SFLDS00029">
    <property type="entry name" value="Radical_SAM"/>
    <property type="match status" value="1"/>
</dbReference>
<evidence type="ECO:0000256" key="2">
    <source>
        <dbReference type="ARBA" id="ARBA00022691"/>
    </source>
</evidence>
<dbReference type="Pfam" id="PF04055">
    <property type="entry name" value="Radical_SAM"/>
    <property type="match status" value="1"/>
</dbReference>
<sequence>MLFSRKVLINIEATPSCPASCSMCPRDAISDFGYLKLETMEKIVAQVEPDFVWEVDLGGRGEPTTHPEFHELLRIMAKPGVTTDVTTTGVTFTDKNIAACVDHVDVIRLSVSSIHQPVFEKVHIGLKYEKIWRNIAALAEAAAEKVIVHLVGGPVIYDHLHETAAHLRTLGLTNLRLFPLWNRGGDVESALSNQRRKQLMTQLDIPAVEGDYATGTGKFKWFMNTLYGKLQNSQYCPVGDGSVSINYKGEILGCFQDFGLTSNVGHIDNHRLRDVIHERVTRLGRMPVCEGCNVNKAALRLPMFTGRAKATPLENNDDKRRLPIMQ</sequence>
<accession>D0LTG3</accession>
<dbReference type="RefSeq" id="WP_012826467.1">
    <property type="nucleotide sequence ID" value="NC_013440.1"/>
</dbReference>
<dbReference type="InterPro" id="IPR050377">
    <property type="entry name" value="Radical_SAM_PqqE_MftC-like"/>
</dbReference>
<dbReference type="KEGG" id="hoh:Hoch_1300"/>